<accession>A0ABY2P943</accession>
<dbReference type="PANTHER" id="PTHR42788:SF13">
    <property type="entry name" value="ALIPHATIC SULFONATES IMPORT ATP-BINDING PROTEIN SSUB"/>
    <property type="match status" value="1"/>
</dbReference>
<keyword evidence="3 6" id="KW-0067">ATP-binding</keyword>
<dbReference type="CDD" id="cd03293">
    <property type="entry name" value="ABC_NrtD_SsuB_transporters"/>
    <property type="match status" value="1"/>
</dbReference>
<comment type="caution">
    <text evidence="6">The sequence shown here is derived from an EMBL/GenBank/DDBJ whole genome shotgun (WGS) entry which is preliminary data.</text>
</comment>
<dbReference type="PROSITE" id="PS50893">
    <property type="entry name" value="ABC_TRANSPORTER_2"/>
    <property type="match status" value="1"/>
</dbReference>
<dbReference type="InterPro" id="IPR003439">
    <property type="entry name" value="ABC_transporter-like_ATP-bd"/>
</dbReference>
<sequence length="292" mass="31373">MPKGRATSERAAAEEAPAERTSAERAPTAGAGAGVGAASVQLDDVQVRFRSKKRDVTALSDISLDVSPGEFVAIVGPSGCGKSTLLKLVAGLLTASSGEVLLGGERVKGPRHDIGYVFQRAALLEWRSALRNILLQAEMRRMPAARARARADELIRMTGLTGFEDAYPHELSGGMQQRVALCRALLHEPPVLLMDEPFGALDALTREQLNTELNRIWRTTGTTVLLVTHSISEAVYLADRVVVMSPRPGTITEIIEVGLPAERDYGETLGRPEFRAAAARIRELLGAVSAQD</sequence>
<dbReference type="SMART" id="SM00382">
    <property type="entry name" value="AAA"/>
    <property type="match status" value="1"/>
</dbReference>
<keyword evidence="1" id="KW-0813">Transport</keyword>
<dbReference type="Pfam" id="PF00005">
    <property type="entry name" value="ABC_tran"/>
    <property type="match status" value="1"/>
</dbReference>
<dbReference type="InterPro" id="IPR050166">
    <property type="entry name" value="ABC_transporter_ATP-bind"/>
</dbReference>
<evidence type="ECO:0000313" key="7">
    <source>
        <dbReference type="Proteomes" id="UP000306274"/>
    </source>
</evidence>
<dbReference type="RefSeq" id="WP_136017151.1">
    <property type="nucleotide sequence ID" value="NZ_SRZK01000321.1"/>
</dbReference>
<evidence type="ECO:0000259" key="5">
    <source>
        <dbReference type="PROSITE" id="PS50893"/>
    </source>
</evidence>
<dbReference type="PANTHER" id="PTHR42788">
    <property type="entry name" value="TAURINE IMPORT ATP-BINDING PROTEIN-RELATED"/>
    <property type="match status" value="1"/>
</dbReference>
<feature type="region of interest" description="Disordered" evidence="4">
    <location>
        <begin position="1"/>
        <end position="34"/>
    </location>
</feature>
<evidence type="ECO:0000256" key="4">
    <source>
        <dbReference type="SAM" id="MobiDB-lite"/>
    </source>
</evidence>
<evidence type="ECO:0000256" key="2">
    <source>
        <dbReference type="ARBA" id="ARBA00022741"/>
    </source>
</evidence>
<reference evidence="6 7" key="1">
    <citation type="submission" date="2019-04" db="EMBL/GenBank/DDBJ databases">
        <title>Streptomyces rhizosphaericola sp. nov., an actinobacterium isolated from the wheat rhizosphere.</title>
        <authorList>
            <person name="Vargas Hoyos H.A."/>
            <person name="Santos S.N."/>
            <person name="Genuario D.B."/>
            <person name="Melo I.S."/>
            <person name="Da Silva L.J."/>
            <person name="Da Silva F.S.P."/>
            <person name="Zucchi T.D."/>
        </authorList>
    </citation>
    <scope>NUCLEOTIDE SEQUENCE [LARGE SCALE GENOMIC DNA]</scope>
    <source>
        <strain evidence="6 7">1AS2c</strain>
    </source>
</reference>
<keyword evidence="2" id="KW-0547">Nucleotide-binding</keyword>
<dbReference type="GO" id="GO:0005524">
    <property type="term" value="F:ATP binding"/>
    <property type="evidence" value="ECO:0007669"/>
    <property type="project" value="UniProtKB-KW"/>
</dbReference>
<feature type="domain" description="ABC transporter" evidence="5">
    <location>
        <begin position="40"/>
        <end position="271"/>
    </location>
</feature>
<evidence type="ECO:0000313" key="6">
    <source>
        <dbReference type="EMBL" id="TGZ03625.1"/>
    </source>
</evidence>
<feature type="compositionally biased region" description="Basic and acidic residues" evidence="4">
    <location>
        <begin position="1"/>
        <end position="23"/>
    </location>
</feature>
<dbReference type="PROSITE" id="PS00211">
    <property type="entry name" value="ABC_TRANSPORTER_1"/>
    <property type="match status" value="1"/>
</dbReference>
<dbReference type="SUPFAM" id="SSF52540">
    <property type="entry name" value="P-loop containing nucleoside triphosphate hydrolases"/>
    <property type="match status" value="1"/>
</dbReference>
<dbReference type="InterPro" id="IPR003593">
    <property type="entry name" value="AAA+_ATPase"/>
</dbReference>
<dbReference type="Gene3D" id="3.40.50.300">
    <property type="entry name" value="P-loop containing nucleotide triphosphate hydrolases"/>
    <property type="match status" value="1"/>
</dbReference>
<protein>
    <submittedName>
        <fullName evidence="6">ABC transporter ATP-binding protein</fullName>
    </submittedName>
</protein>
<keyword evidence="7" id="KW-1185">Reference proteome</keyword>
<dbReference type="Proteomes" id="UP000306274">
    <property type="component" value="Unassembled WGS sequence"/>
</dbReference>
<organism evidence="6 7">
    <name type="scientific">Streptomyces rhizosphaericola</name>
    <dbReference type="NCBI Taxonomy" id="2564098"/>
    <lineage>
        <taxon>Bacteria</taxon>
        <taxon>Bacillati</taxon>
        <taxon>Actinomycetota</taxon>
        <taxon>Actinomycetes</taxon>
        <taxon>Kitasatosporales</taxon>
        <taxon>Streptomycetaceae</taxon>
        <taxon>Streptomyces</taxon>
    </lineage>
</organism>
<evidence type="ECO:0000256" key="1">
    <source>
        <dbReference type="ARBA" id="ARBA00022448"/>
    </source>
</evidence>
<name>A0ABY2P943_9ACTN</name>
<dbReference type="EMBL" id="SRZK01000321">
    <property type="protein sequence ID" value="TGZ03625.1"/>
    <property type="molecule type" value="Genomic_DNA"/>
</dbReference>
<proteinExistence type="predicted"/>
<evidence type="ECO:0000256" key="3">
    <source>
        <dbReference type="ARBA" id="ARBA00022840"/>
    </source>
</evidence>
<dbReference type="InterPro" id="IPR017871">
    <property type="entry name" value="ABC_transporter-like_CS"/>
</dbReference>
<dbReference type="InterPro" id="IPR027417">
    <property type="entry name" value="P-loop_NTPase"/>
</dbReference>
<gene>
    <name evidence="6" type="ORF">E5Z02_25335</name>
</gene>